<proteinExistence type="predicted"/>
<dbReference type="SUPFAM" id="SSF51294">
    <property type="entry name" value="Hedgehog/intein (Hint) domain"/>
    <property type="match status" value="1"/>
</dbReference>
<gene>
    <name evidence="2" type="ORF">BCL69_100477</name>
</gene>
<dbReference type="AlphaFoldDB" id="A0A5D3YI60"/>
<name>A0A5D3YI60_9PROT</name>
<dbReference type="EMBL" id="VNHT01000004">
    <property type="protein sequence ID" value="TYP93076.1"/>
    <property type="molecule type" value="Genomic_DNA"/>
</dbReference>
<accession>A0A5D3YI60</accession>
<protein>
    <submittedName>
        <fullName evidence="2">Hint domain-containing protein</fullName>
    </submittedName>
</protein>
<dbReference type="InterPro" id="IPR036844">
    <property type="entry name" value="Hint_dom_sf"/>
</dbReference>
<feature type="domain" description="Hedgehog/Intein (Hint)" evidence="1">
    <location>
        <begin position="61"/>
        <end position="193"/>
    </location>
</feature>
<dbReference type="InterPro" id="IPR028992">
    <property type="entry name" value="Hedgehog/Intein_dom"/>
</dbReference>
<dbReference type="Gene3D" id="2.170.16.10">
    <property type="entry name" value="Hedgehog/Intein (Hint) domain"/>
    <property type="match status" value="1"/>
</dbReference>
<evidence type="ECO:0000313" key="2">
    <source>
        <dbReference type="EMBL" id="TYP93076.1"/>
    </source>
</evidence>
<evidence type="ECO:0000313" key="3">
    <source>
        <dbReference type="Proteomes" id="UP000324176"/>
    </source>
</evidence>
<dbReference type="Pfam" id="PF13403">
    <property type="entry name" value="Hint_2"/>
    <property type="match status" value="1"/>
</dbReference>
<comment type="caution">
    <text evidence="2">The sequence shown here is derived from an EMBL/GenBank/DDBJ whole genome shotgun (WGS) entry which is preliminary data.</text>
</comment>
<dbReference type="Proteomes" id="UP000324176">
    <property type="component" value="Unassembled WGS sequence"/>
</dbReference>
<sequence>MDAVVDGVNKNKGTFNWHIEENKVFENEYTGAGLNFGEGTVTVTFPGSISGSETYHYGHACFLRGTRILTRHGYCPVEELAVGDEVHTLNSGWQPLRWIGQQRIATPFGLAKSAPVRITAGAFGPALPERDVCVSQEHAIFFRNQLIPAKFLINGVTVFRDTRIKDIEYFHLLLDRHAVIFSEGLATESYMPCENIKWFDNTSECPQALLNSIRGGTAECLSECYPRKTTGPVMEAARTLLARFAPVNIKGRAVG</sequence>
<reference evidence="2 3" key="1">
    <citation type="submission" date="2019-07" db="EMBL/GenBank/DDBJ databases">
        <title>Active sludge and wastewater microbial communities from Klosterneuburg, Austria.</title>
        <authorList>
            <person name="Wagner M."/>
        </authorList>
    </citation>
    <scope>NUCLEOTIDE SEQUENCE [LARGE SCALE GENOMIC DNA]</scope>
    <source>
        <strain evidence="2 3">Nm2</strain>
    </source>
</reference>
<evidence type="ECO:0000259" key="1">
    <source>
        <dbReference type="Pfam" id="PF13403"/>
    </source>
</evidence>
<organism evidence="2 3">
    <name type="scientific">Nitrosomonas communis</name>
    <dbReference type="NCBI Taxonomy" id="44574"/>
    <lineage>
        <taxon>Bacteria</taxon>
        <taxon>Pseudomonadati</taxon>
        <taxon>Pseudomonadota</taxon>
        <taxon>Betaproteobacteria</taxon>
        <taxon>Nitrosomonadales</taxon>
        <taxon>Nitrosomonadaceae</taxon>
        <taxon>Nitrosomonas</taxon>
    </lineage>
</organism>